<dbReference type="PANTHER" id="PTHR47839:SF1">
    <property type="entry name" value="DOMAIN PROTEIN, PUTATIVE (AFU_ORTHOLOGUE AFUA_6G04830)-RELATED"/>
    <property type="match status" value="1"/>
</dbReference>
<protein>
    <submittedName>
        <fullName evidence="1">Uncharacterized protein</fullName>
    </submittedName>
</protein>
<dbReference type="InterPro" id="IPR022155">
    <property type="entry name" value="DUF3684"/>
</dbReference>
<name>A0A816GRN4_9BILA</name>
<dbReference type="PANTHER" id="PTHR47839">
    <property type="entry name" value="DOMAIN PROTEIN, PUTATIVE (AFU_ORTHOLOGUE AFUA_6G04830)-RELATED"/>
    <property type="match status" value="1"/>
</dbReference>
<accession>A0A816GRN4</accession>
<dbReference type="OrthoDB" id="10031156at2759"/>
<evidence type="ECO:0000313" key="1">
    <source>
        <dbReference type="EMBL" id="CAF1677977.1"/>
    </source>
</evidence>
<gene>
    <name evidence="1" type="ORF">KQP761_LOCUS35845</name>
</gene>
<dbReference type="Pfam" id="PF12449">
    <property type="entry name" value="DUF3684"/>
    <property type="match status" value="1"/>
</dbReference>
<dbReference type="AlphaFoldDB" id="A0A816GRN4"/>
<sequence>MIVLKRYQMMRKCEKIHLGATAGTTLARTEETKRKYIPTELYFPSVAIVLQWTTLPIIDWLDIDSRSLEYTLLKEIGVQEVPNLQNLIERIIQEHRDEIQKQNTNGEYKIPLTLNFLVEKFSGYYYNSWKTGSFEQYQFLPSLPLGKTINESNANDVILSATAKVFKVVNPLFPSPLTEVIRLCQKHLDISLFGIRDHPSLSQAFDTMMEKKKELLTEQTASKIFAYMNGLDGLNRTFIAKVSQYNFIPLQGHANGTILLKSSQVFIRSDVTSSKTTTTETDSIDTRGLIDYVDFGVDANTFLFRVGVLSDPTPSALAELLIDRQAAYLKAPKMTGTC</sequence>
<proteinExistence type="predicted"/>
<organism evidence="1 2">
    <name type="scientific">Rotaria magnacalcarata</name>
    <dbReference type="NCBI Taxonomy" id="392030"/>
    <lineage>
        <taxon>Eukaryota</taxon>
        <taxon>Metazoa</taxon>
        <taxon>Spiralia</taxon>
        <taxon>Gnathifera</taxon>
        <taxon>Rotifera</taxon>
        <taxon>Eurotatoria</taxon>
        <taxon>Bdelloidea</taxon>
        <taxon>Philodinida</taxon>
        <taxon>Philodinidae</taxon>
        <taxon>Rotaria</taxon>
    </lineage>
</organism>
<comment type="caution">
    <text evidence="1">The sequence shown here is derived from an EMBL/GenBank/DDBJ whole genome shotgun (WGS) entry which is preliminary data.</text>
</comment>
<dbReference type="EMBL" id="CAJNOW010020211">
    <property type="protein sequence ID" value="CAF1677977.1"/>
    <property type="molecule type" value="Genomic_DNA"/>
</dbReference>
<dbReference type="Proteomes" id="UP000663834">
    <property type="component" value="Unassembled WGS sequence"/>
</dbReference>
<reference evidence="1" key="1">
    <citation type="submission" date="2021-02" db="EMBL/GenBank/DDBJ databases">
        <authorList>
            <person name="Nowell W R."/>
        </authorList>
    </citation>
    <scope>NUCLEOTIDE SEQUENCE</scope>
</reference>
<evidence type="ECO:0000313" key="2">
    <source>
        <dbReference type="Proteomes" id="UP000663834"/>
    </source>
</evidence>